<dbReference type="InterPro" id="IPR023614">
    <property type="entry name" value="Porin_dom_sf"/>
</dbReference>
<keyword evidence="1" id="KW-0732">Signal</keyword>
<dbReference type="Proteomes" id="UP001597480">
    <property type="component" value="Unassembled WGS sequence"/>
</dbReference>
<name>A0ABW5NPX1_9FLAO</name>
<gene>
    <name evidence="2" type="ORF">ACFSR3_01530</name>
</gene>
<accession>A0ABW5NPX1</accession>
<feature type="signal peptide" evidence="1">
    <location>
        <begin position="1"/>
        <end position="19"/>
    </location>
</feature>
<dbReference type="Gene3D" id="2.40.160.10">
    <property type="entry name" value="Porin"/>
    <property type="match status" value="1"/>
</dbReference>
<feature type="chain" id="PRO_5046165935" evidence="1">
    <location>
        <begin position="20"/>
        <end position="421"/>
    </location>
</feature>
<reference evidence="3" key="1">
    <citation type="journal article" date="2019" name="Int. J. Syst. Evol. Microbiol.">
        <title>The Global Catalogue of Microorganisms (GCM) 10K type strain sequencing project: providing services to taxonomists for standard genome sequencing and annotation.</title>
        <authorList>
            <consortium name="The Broad Institute Genomics Platform"/>
            <consortium name="The Broad Institute Genome Sequencing Center for Infectious Disease"/>
            <person name="Wu L."/>
            <person name="Ma J."/>
        </authorList>
    </citation>
    <scope>NUCLEOTIDE SEQUENCE [LARGE SCALE GENOMIC DNA]</scope>
    <source>
        <strain evidence="3">KCTC 42107</strain>
    </source>
</reference>
<dbReference type="PROSITE" id="PS51257">
    <property type="entry name" value="PROKAR_LIPOPROTEIN"/>
    <property type="match status" value="1"/>
</dbReference>
<sequence length="421" mass="48454">MLRKIYPLLLLFLSFSCFAQFNEPVDSTQTQVLGTRGKTGTFDMPDVPKGWLNWTNYDGKYFSYKLGFAPILDYTGFVQDSDSKTQVGKQNDEVELRSARMNIGGTIKTKLPFRYFFSVEYKGFDRTPEENAFGITDAYLEVPISDALGKVRFGKIKETFVYEMVGDAANLPHTERILNPFFASRNIGIMYMNYAFDRRMSFAAGWYNNWWVDGQSFNESANTYTARITGLPYFRDDTNFLHLGASFRNTETEGNVFRYKGKDESNVSDYYVDTGNIAAKQTWNIGFESLLSVQKWSFLAEYVNSWCDVLSAPNVQFSGYYLTTSYVFKGVQRIYDKKVASARRIMPDHKGGSWELVARISKLDMDDKNIEGGTLNKLYLGLNWWATHHWRIATGYGLGQLKKDNLTGYTNSFMVRLQWIY</sequence>
<proteinExistence type="predicted"/>
<comment type="caution">
    <text evidence="2">The sequence shown here is derived from an EMBL/GenBank/DDBJ whole genome shotgun (WGS) entry which is preliminary data.</text>
</comment>
<evidence type="ECO:0000313" key="3">
    <source>
        <dbReference type="Proteomes" id="UP001597480"/>
    </source>
</evidence>
<organism evidence="2 3">
    <name type="scientific">Flavobacterium suzhouense</name>
    <dbReference type="NCBI Taxonomy" id="1529638"/>
    <lineage>
        <taxon>Bacteria</taxon>
        <taxon>Pseudomonadati</taxon>
        <taxon>Bacteroidota</taxon>
        <taxon>Flavobacteriia</taxon>
        <taxon>Flavobacteriales</taxon>
        <taxon>Flavobacteriaceae</taxon>
        <taxon>Flavobacterium</taxon>
    </lineage>
</organism>
<dbReference type="InterPro" id="IPR010870">
    <property type="entry name" value="Porin_O/P"/>
</dbReference>
<keyword evidence="3" id="KW-1185">Reference proteome</keyword>
<protein>
    <submittedName>
        <fullName evidence="2">OprO/OprP family phosphate-selective porin</fullName>
    </submittedName>
</protein>
<dbReference type="SUPFAM" id="SSF56935">
    <property type="entry name" value="Porins"/>
    <property type="match status" value="1"/>
</dbReference>
<evidence type="ECO:0000313" key="2">
    <source>
        <dbReference type="EMBL" id="MFD2600723.1"/>
    </source>
</evidence>
<evidence type="ECO:0000256" key="1">
    <source>
        <dbReference type="SAM" id="SignalP"/>
    </source>
</evidence>
<dbReference type="Pfam" id="PF07396">
    <property type="entry name" value="Porin_O_P"/>
    <property type="match status" value="1"/>
</dbReference>
<dbReference type="EMBL" id="JBHUMD010000003">
    <property type="protein sequence ID" value="MFD2600723.1"/>
    <property type="molecule type" value="Genomic_DNA"/>
</dbReference>
<dbReference type="RefSeq" id="WP_379819405.1">
    <property type="nucleotide sequence ID" value="NZ_JBHUMD010000003.1"/>
</dbReference>